<keyword evidence="5" id="KW-0539">Nucleus</keyword>
<keyword evidence="2" id="KW-0677">Repeat</keyword>
<dbReference type="Pfam" id="PF00096">
    <property type="entry name" value="zf-C2H2"/>
    <property type="match status" value="1"/>
</dbReference>
<feature type="domain" description="C2H2-type" evidence="7">
    <location>
        <begin position="66"/>
        <end position="93"/>
    </location>
</feature>
<dbReference type="PANTHER" id="PTHR23235:SF142">
    <property type="entry name" value="ZINC FINGER PROTEIN 384"/>
    <property type="match status" value="1"/>
</dbReference>
<dbReference type="SUPFAM" id="SSF57667">
    <property type="entry name" value="beta-beta-alpha zinc fingers"/>
    <property type="match status" value="2"/>
</dbReference>
<dbReference type="InterPro" id="IPR013087">
    <property type="entry name" value="Znf_C2H2_type"/>
</dbReference>
<dbReference type="Gene3D" id="3.30.160.60">
    <property type="entry name" value="Classic Zinc Finger"/>
    <property type="match status" value="3"/>
</dbReference>
<evidence type="ECO:0000256" key="6">
    <source>
        <dbReference type="PROSITE-ProRule" id="PRU00042"/>
    </source>
</evidence>
<sequence length="117" mass="13374">VWSDCSGNQTAATEVAGIALTTETRRNPNFGKKMPRINQCSQCSYVTLNRADLVKHYRTHTGVKPFRCPYCTYQTGDKSNLVQHIRTHTGEKPFSCPYCPYRATRRSSIKNHMHTHL</sequence>
<dbReference type="FunFam" id="3.30.160.60:FF:000417">
    <property type="entry name" value="Zinc finger protein"/>
    <property type="match status" value="1"/>
</dbReference>
<dbReference type="PANTHER" id="PTHR23235">
    <property type="entry name" value="KRUEPPEL-LIKE TRANSCRIPTION FACTOR"/>
    <property type="match status" value="1"/>
</dbReference>
<keyword evidence="1" id="KW-0479">Metal-binding</keyword>
<evidence type="ECO:0000256" key="1">
    <source>
        <dbReference type="ARBA" id="ARBA00022723"/>
    </source>
</evidence>
<feature type="non-terminal residue" evidence="8">
    <location>
        <position position="1"/>
    </location>
</feature>
<dbReference type="Pfam" id="PF13909">
    <property type="entry name" value="zf-H2C2_5"/>
    <property type="match status" value="1"/>
</dbReference>
<dbReference type="GO" id="GO:0000978">
    <property type="term" value="F:RNA polymerase II cis-regulatory region sequence-specific DNA binding"/>
    <property type="evidence" value="ECO:0007669"/>
    <property type="project" value="TreeGrafter"/>
</dbReference>
<organism evidence="8 9">
    <name type="scientific">Halocaridina rubra</name>
    <name type="common">Hawaiian red shrimp</name>
    <dbReference type="NCBI Taxonomy" id="373956"/>
    <lineage>
        <taxon>Eukaryota</taxon>
        <taxon>Metazoa</taxon>
        <taxon>Ecdysozoa</taxon>
        <taxon>Arthropoda</taxon>
        <taxon>Crustacea</taxon>
        <taxon>Multicrustacea</taxon>
        <taxon>Malacostraca</taxon>
        <taxon>Eumalacostraca</taxon>
        <taxon>Eucarida</taxon>
        <taxon>Decapoda</taxon>
        <taxon>Pleocyemata</taxon>
        <taxon>Caridea</taxon>
        <taxon>Atyoidea</taxon>
        <taxon>Atyidae</taxon>
        <taxon>Halocaridina</taxon>
    </lineage>
</organism>
<evidence type="ECO:0000256" key="2">
    <source>
        <dbReference type="ARBA" id="ARBA00022737"/>
    </source>
</evidence>
<protein>
    <recommendedName>
        <fullName evidence="7">C2H2-type domain-containing protein</fullName>
    </recommendedName>
</protein>
<keyword evidence="3 6" id="KW-0863">Zinc-finger</keyword>
<evidence type="ECO:0000313" key="9">
    <source>
        <dbReference type="Proteomes" id="UP001381693"/>
    </source>
</evidence>
<gene>
    <name evidence="8" type="ORF">SK128_021383</name>
</gene>
<evidence type="ECO:0000259" key="7">
    <source>
        <dbReference type="PROSITE" id="PS50157"/>
    </source>
</evidence>
<proteinExistence type="predicted"/>
<keyword evidence="4" id="KW-0862">Zinc</keyword>
<dbReference type="SMART" id="SM00355">
    <property type="entry name" value="ZnF_C2H2"/>
    <property type="match status" value="3"/>
</dbReference>
<evidence type="ECO:0000256" key="5">
    <source>
        <dbReference type="ARBA" id="ARBA00023242"/>
    </source>
</evidence>
<dbReference type="FunFam" id="3.30.160.60:FF:002687">
    <property type="entry name" value="Uncharacterized protein"/>
    <property type="match status" value="1"/>
</dbReference>
<dbReference type="InterPro" id="IPR036236">
    <property type="entry name" value="Znf_C2H2_sf"/>
</dbReference>
<dbReference type="EMBL" id="JAXCGZ010018261">
    <property type="protein sequence ID" value="KAK7067463.1"/>
    <property type="molecule type" value="Genomic_DNA"/>
</dbReference>
<dbReference type="Proteomes" id="UP001381693">
    <property type="component" value="Unassembled WGS sequence"/>
</dbReference>
<evidence type="ECO:0000313" key="8">
    <source>
        <dbReference type="EMBL" id="KAK7067463.1"/>
    </source>
</evidence>
<comment type="caution">
    <text evidence="8">The sequence shown here is derived from an EMBL/GenBank/DDBJ whole genome shotgun (WGS) entry which is preliminary data.</text>
</comment>
<evidence type="ECO:0000256" key="3">
    <source>
        <dbReference type="ARBA" id="ARBA00022771"/>
    </source>
</evidence>
<accession>A0AAN8ZXG8</accession>
<feature type="domain" description="C2H2-type" evidence="7">
    <location>
        <begin position="38"/>
        <end position="65"/>
    </location>
</feature>
<reference evidence="8 9" key="1">
    <citation type="submission" date="2023-11" db="EMBL/GenBank/DDBJ databases">
        <title>Halocaridina rubra genome assembly.</title>
        <authorList>
            <person name="Smith C."/>
        </authorList>
    </citation>
    <scope>NUCLEOTIDE SEQUENCE [LARGE SCALE GENOMIC DNA]</scope>
    <source>
        <strain evidence="8">EP-1</strain>
        <tissue evidence="8">Whole</tissue>
    </source>
</reference>
<dbReference type="GO" id="GO:0000981">
    <property type="term" value="F:DNA-binding transcription factor activity, RNA polymerase II-specific"/>
    <property type="evidence" value="ECO:0007669"/>
    <property type="project" value="TreeGrafter"/>
</dbReference>
<feature type="domain" description="C2H2-type" evidence="7">
    <location>
        <begin position="94"/>
        <end position="117"/>
    </location>
</feature>
<keyword evidence="9" id="KW-1185">Reference proteome</keyword>
<name>A0AAN8ZXG8_HALRR</name>
<evidence type="ECO:0000256" key="4">
    <source>
        <dbReference type="ARBA" id="ARBA00022833"/>
    </source>
</evidence>
<dbReference type="GO" id="GO:0008270">
    <property type="term" value="F:zinc ion binding"/>
    <property type="evidence" value="ECO:0007669"/>
    <property type="project" value="UniProtKB-KW"/>
</dbReference>
<dbReference type="AlphaFoldDB" id="A0AAN8ZXG8"/>
<dbReference type="PROSITE" id="PS50157">
    <property type="entry name" value="ZINC_FINGER_C2H2_2"/>
    <property type="match status" value="3"/>
</dbReference>